<dbReference type="InterPro" id="IPR036866">
    <property type="entry name" value="RibonucZ/Hydroxyglut_hydro"/>
</dbReference>
<reference evidence="8 9" key="1">
    <citation type="submission" date="2018-06" db="EMBL/GenBank/DDBJ databases">
        <title>Genomic Encyclopedia of Type Strains, Phase III (KMG-III): the genomes of soil and plant-associated and newly described type strains.</title>
        <authorList>
            <person name="Whitman W."/>
        </authorList>
    </citation>
    <scope>NUCLEOTIDE SEQUENCE [LARGE SCALE GENOMIC DNA]</scope>
    <source>
        <strain evidence="8 9">ORS 1419</strain>
    </source>
</reference>
<gene>
    <name evidence="6" type="primary">pqqB</name>
    <name evidence="8" type="ORF">C7477_10217</name>
</gene>
<dbReference type="UniPathway" id="UPA00539"/>
<comment type="pathway">
    <text evidence="1 6">Cofactor biosynthesis; pyrroloquinoline quinone biosynthesis.</text>
</comment>
<organism evidence="8 9">
    <name type="scientific">Phyllobacterium leguminum</name>
    <dbReference type="NCBI Taxonomy" id="314237"/>
    <lineage>
        <taxon>Bacteria</taxon>
        <taxon>Pseudomonadati</taxon>
        <taxon>Pseudomonadota</taxon>
        <taxon>Alphaproteobacteria</taxon>
        <taxon>Hyphomicrobiales</taxon>
        <taxon>Phyllobacteriaceae</taxon>
        <taxon>Phyllobacterium</taxon>
    </lineage>
</organism>
<keyword evidence="9" id="KW-1185">Reference proteome</keyword>
<protein>
    <recommendedName>
        <fullName evidence="3 6">Coenzyme PQQ synthesis protein B</fullName>
    </recommendedName>
    <alternativeName>
        <fullName evidence="6">Pyrroloquinoline quinone biosynthesis protein B</fullName>
    </alternativeName>
</protein>
<proteinExistence type="inferred from homology"/>
<accession>A0A318T682</accession>
<comment type="similarity">
    <text evidence="2 6">Belongs to the PqqB family.</text>
</comment>
<dbReference type="SUPFAM" id="SSF56281">
    <property type="entry name" value="Metallo-hydrolase/oxidoreductase"/>
    <property type="match status" value="1"/>
</dbReference>
<dbReference type="InterPro" id="IPR001279">
    <property type="entry name" value="Metallo-B-lactamas"/>
</dbReference>
<dbReference type="CDD" id="cd16274">
    <property type="entry name" value="PQQB-like_MBL-fold"/>
    <property type="match status" value="1"/>
</dbReference>
<evidence type="ECO:0000256" key="6">
    <source>
        <dbReference type="HAMAP-Rule" id="MF_00653"/>
    </source>
</evidence>
<dbReference type="EMBL" id="QJTF01000002">
    <property type="protein sequence ID" value="PYE89931.1"/>
    <property type="molecule type" value="Genomic_DNA"/>
</dbReference>
<dbReference type="InterPro" id="IPR011842">
    <property type="entry name" value="PQQ_synth_PqqB"/>
</dbReference>
<keyword evidence="4 6" id="KW-0813">Transport</keyword>
<evidence type="ECO:0000256" key="2">
    <source>
        <dbReference type="ARBA" id="ARBA00008481"/>
    </source>
</evidence>
<dbReference type="Gene3D" id="3.60.15.10">
    <property type="entry name" value="Ribonuclease Z/Hydroxyacylglutathione hydrolase-like"/>
    <property type="match status" value="1"/>
</dbReference>
<evidence type="ECO:0000256" key="5">
    <source>
        <dbReference type="ARBA" id="ARBA00022905"/>
    </source>
</evidence>
<dbReference type="HAMAP" id="MF_00653">
    <property type="entry name" value="PQQ_syn_PqqB"/>
    <property type="match status" value="1"/>
</dbReference>
<sequence>MGAGMHLKIIGSAAGGGFPQWNCNYRFSRVVREGQPGFQSRTQSSLAASANGTDWVLFNASPDIRQQIAGTPELQPRTDGPLRGTPIRAVVLTNADVDHIAGLLSLREREPFAIYATDRVLEVLDANSIFNVLDRSIVARRRLPLGEGTDILDAGGSPTGIRVETFAVPGKVALFLEDAARDGFGTEEGDTIGVRIGTESAAGTALYIPGCARIDEPLKQRIANAACLLFDGTVYHDDEMIRAGVGAKTGARMGHLHIAGEGGSMQLLADAPIGRRIYVHINNTNPILDENSAEHAAVSAAGWEVGYDGMEIRL</sequence>
<evidence type="ECO:0000313" key="9">
    <source>
        <dbReference type="Proteomes" id="UP000247454"/>
    </source>
</evidence>
<comment type="function">
    <text evidence="6">May be involved in the transport of PQQ or its precursor to the periplasm.</text>
</comment>
<evidence type="ECO:0000256" key="1">
    <source>
        <dbReference type="ARBA" id="ARBA00004886"/>
    </source>
</evidence>
<name>A0A318T682_9HYPH</name>
<dbReference type="NCBIfam" id="TIGR02108">
    <property type="entry name" value="PQQ_syn_pqqB"/>
    <property type="match status" value="1"/>
</dbReference>
<evidence type="ECO:0000313" key="8">
    <source>
        <dbReference type="EMBL" id="PYE89931.1"/>
    </source>
</evidence>
<dbReference type="AlphaFoldDB" id="A0A318T682"/>
<feature type="domain" description="Metallo-beta-lactamase" evidence="7">
    <location>
        <begin position="55"/>
        <end position="281"/>
    </location>
</feature>
<evidence type="ECO:0000259" key="7">
    <source>
        <dbReference type="Pfam" id="PF12706"/>
    </source>
</evidence>
<evidence type="ECO:0000256" key="4">
    <source>
        <dbReference type="ARBA" id="ARBA00022448"/>
    </source>
</evidence>
<evidence type="ECO:0000256" key="3">
    <source>
        <dbReference type="ARBA" id="ARBA00015084"/>
    </source>
</evidence>
<keyword evidence="5 6" id="KW-0884">PQQ biosynthesis</keyword>
<dbReference type="GO" id="GO:0018189">
    <property type="term" value="P:pyrroloquinoline quinone biosynthetic process"/>
    <property type="evidence" value="ECO:0007669"/>
    <property type="project" value="UniProtKB-UniRule"/>
</dbReference>
<comment type="caution">
    <text evidence="8">The sequence shown here is derived from an EMBL/GenBank/DDBJ whole genome shotgun (WGS) entry which is preliminary data.</text>
</comment>
<dbReference type="Pfam" id="PF12706">
    <property type="entry name" value="Lactamase_B_2"/>
    <property type="match status" value="1"/>
</dbReference>
<dbReference type="Proteomes" id="UP000247454">
    <property type="component" value="Unassembled WGS sequence"/>
</dbReference>